<keyword evidence="1" id="KW-0067">ATP-binding</keyword>
<dbReference type="OrthoDB" id="1664853at2"/>
<keyword evidence="1" id="KW-0547">Nucleotide-binding</keyword>
<sequence>MFTHLYPQFNKGRILKTEMLTNLRDFPREFVDIHYADYSDGIVTGANLEVGSKQLIISPGIVRHEGRLYILNQSTTIDYLATGKELVVKIRFLEAEKDIDRTVYASEIVLDEHIDCSSSELELGRFKLKEGARLRQDYQNFADFTTEYNTLNVLHTSYAAHGESTVTPMVMRYFADQMLRSGSADPRDLVFAMMCTNEGTVSRSLILHYISGRMGIAYKDYTNVQIHKYLGRILDNVRSGGKARSFSSGGPQRVIVD</sequence>
<dbReference type="RefSeq" id="WP_068529253.1">
    <property type="nucleotide sequence ID" value="NZ_LVJH01000003.1"/>
</dbReference>
<dbReference type="GO" id="GO:0004386">
    <property type="term" value="F:helicase activity"/>
    <property type="evidence" value="ECO:0007669"/>
    <property type="project" value="UniProtKB-KW"/>
</dbReference>
<dbReference type="AlphaFoldDB" id="A0A168N7V6"/>
<proteinExistence type="predicted"/>
<protein>
    <submittedName>
        <fullName evidence="1">DNA and RNA helicase</fullName>
    </submittedName>
</protein>
<organism evidence="1 2">
    <name type="scientific">Paenibacillus glacialis</name>
    <dbReference type="NCBI Taxonomy" id="494026"/>
    <lineage>
        <taxon>Bacteria</taxon>
        <taxon>Bacillati</taxon>
        <taxon>Bacillota</taxon>
        <taxon>Bacilli</taxon>
        <taxon>Bacillales</taxon>
        <taxon>Paenibacillaceae</taxon>
        <taxon>Paenibacillus</taxon>
    </lineage>
</organism>
<keyword evidence="2" id="KW-1185">Reference proteome</keyword>
<comment type="caution">
    <text evidence="1">The sequence shown here is derived from an EMBL/GenBank/DDBJ whole genome shotgun (WGS) entry which is preliminary data.</text>
</comment>
<evidence type="ECO:0000313" key="1">
    <source>
        <dbReference type="EMBL" id="OAB45496.1"/>
    </source>
</evidence>
<keyword evidence="1" id="KW-0378">Hydrolase</keyword>
<dbReference type="EMBL" id="LVJH01000003">
    <property type="protein sequence ID" value="OAB45496.1"/>
    <property type="molecule type" value="Genomic_DNA"/>
</dbReference>
<name>A0A168N7V6_9BACL</name>
<dbReference type="Proteomes" id="UP000076967">
    <property type="component" value="Unassembled WGS sequence"/>
</dbReference>
<reference evidence="1 2" key="1">
    <citation type="submission" date="2016-03" db="EMBL/GenBank/DDBJ databases">
        <title>Draft genome sequence of Paenibacillus glacialis DSM 22343.</title>
        <authorList>
            <person name="Shin S.-K."/>
            <person name="Yi H."/>
        </authorList>
    </citation>
    <scope>NUCLEOTIDE SEQUENCE [LARGE SCALE GENOMIC DNA]</scope>
    <source>
        <strain evidence="1 2">DSM 22343</strain>
    </source>
</reference>
<keyword evidence="1" id="KW-0347">Helicase</keyword>
<accession>A0A168N7V6</accession>
<evidence type="ECO:0000313" key="2">
    <source>
        <dbReference type="Proteomes" id="UP000076967"/>
    </source>
</evidence>
<gene>
    <name evidence="1" type="ORF">PGLA_04390</name>
</gene>
<dbReference type="STRING" id="494026.PGLA_04390"/>